<dbReference type="Ensembl" id="ENSOMET00000036451.1">
    <property type="protein sequence ID" value="ENSOMEP00000021130.1"/>
    <property type="gene ID" value="ENSOMEG00000023015.1"/>
</dbReference>
<dbReference type="PROSITE" id="PS00615">
    <property type="entry name" value="C_TYPE_LECTIN_1"/>
    <property type="match status" value="1"/>
</dbReference>
<dbReference type="OrthoDB" id="441660at2759"/>
<dbReference type="GeneID" id="112156175"/>
<dbReference type="RefSeq" id="XP_024144134.1">
    <property type="nucleotide sequence ID" value="XM_024288366.2"/>
</dbReference>
<organism evidence="4 5">
    <name type="scientific">Oryzias melastigma</name>
    <name type="common">Marine medaka</name>
    <dbReference type="NCBI Taxonomy" id="30732"/>
    <lineage>
        <taxon>Eukaryota</taxon>
        <taxon>Metazoa</taxon>
        <taxon>Chordata</taxon>
        <taxon>Craniata</taxon>
        <taxon>Vertebrata</taxon>
        <taxon>Euteleostomi</taxon>
        <taxon>Actinopterygii</taxon>
        <taxon>Neopterygii</taxon>
        <taxon>Teleostei</taxon>
        <taxon>Neoteleostei</taxon>
        <taxon>Acanthomorphata</taxon>
        <taxon>Ovalentaria</taxon>
        <taxon>Atherinomorphae</taxon>
        <taxon>Beloniformes</taxon>
        <taxon>Adrianichthyidae</taxon>
        <taxon>Oryziinae</taxon>
        <taxon>Oryzias</taxon>
    </lineage>
</organism>
<dbReference type="InterPro" id="IPR050111">
    <property type="entry name" value="C-type_lectin/snaclec_domain"/>
</dbReference>
<dbReference type="SUPFAM" id="SSF56436">
    <property type="entry name" value="C-type lectin-like"/>
    <property type="match status" value="1"/>
</dbReference>
<dbReference type="InterPro" id="IPR018378">
    <property type="entry name" value="C-type_lectin_CS"/>
</dbReference>
<feature type="signal peptide" evidence="2">
    <location>
        <begin position="1"/>
        <end position="19"/>
    </location>
</feature>
<keyword evidence="1" id="KW-1015">Disulfide bond</keyword>
<dbReference type="PROSITE" id="PS50041">
    <property type="entry name" value="C_TYPE_LECTIN_2"/>
    <property type="match status" value="1"/>
</dbReference>
<dbReference type="PRINTS" id="PR00356">
    <property type="entry name" value="ANTIFREEZEII"/>
</dbReference>
<dbReference type="InterPro" id="IPR001304">
    <property type="entry name" value="C-type_lectin-like"/>
</dbReference>
<feature type="chain" id="PRO_5017202441" evidence="2">
    <location>
        <begin position="20"/>
        <end position="170"/>
    </location>
</feature>
<dbReference type="SMART" id="SM00034">
    <property type="entry name" value="CLECT"/>
    <property type="match status" value="1"/>
</dbReference>
<accession>A0A3B3CUV5</accession>
<evidence type="ECO:0000256" key="1">
    <source>
        <dbReference type="ARBA" id="ARBA00023157"/>
    </source>
</evidence>
<evidence type="ECO:0000313" key="4">
    <source>
        <dbReference type="Ensembl" id="ENSOMEP00000021130.1"/>
    </source>
</evidence>
<dbReference type="PaxDb" id="30732-ENSOMEP00000021130"/>
<dbReference type="Proteomes" id="UP000261560">
    <property type="component" value="Unplaced"/>
</dbReference>
<dbReference type="InterPro" id="IPR002353">
    <property type="entry name" value="AntifreezeII"/>
</dbReference>
<protein>
    <submittedName>
        <fullName evidence="4">Ladderlectin-like</fullName>
    </submittedName>
</protein>
<dbReference type="GeneTree" id="ENSGT01150000286973"/>
<keyword evidence="5" id="KW-1185">Reference proteome</keyword>
<reference evidence="4" key="2">
    <citation type="submission" date="2025-09" db="UniProtKB">
        <authorList>
            <consortium name="Ensembl"/>
        </authorList>
    </citation>
    <scope>IDENTIFICATION</scope>
</reference>
<dbReference type="AlphaFoldDB" id="A0A3B3CUV5"/>
<dbReference type="InterPro" id="IPR016187">
    <property type="entry name" value="CTDL_fold"/>
</dbReference>
<dbReference type="RefSeq" id="XP_036072442.1">
    <property type="nucleotide sequence ID" value="XM_036216549.1"/>
</dbReference>
<keyword evidence="2" id="KW-0732">Signal</keyword>
<dbReference type="CDD" id="cd00037">
    <property type="entry name" value="CLECT"/>
    <property type="match status" value="1"/>
</dbReference>
<dbReference type="InterPro" id="IPR016186">
    <property type="entry name" value="C-type_lectin-like/link_sf"/>
</dbReference>
<dbReference type="Gene3D" id="3.10.100.10">
    <property type="entry name" value="Mannose-Binding Protein A, subunit A"/>
    <property type="match status" value="1"/>
</dbReference>
<dbReference type="OMA" id="CISMRAN"/>
<dbReference type="Pfam" id="PF00059">
    <property type="entry name" value="Lectin_C"/>
    <property type="match status" value="1"/>
</dbReference>
<proteinExistence type="predicted"/>
<evidence type="ECO:0000256" key="2">
    <source>
        <dbReference type="SAM" id="SignalP"/>
    </source>
</evidence>
<dbReference type="PANTHER" id="PTHR22803">
    <property type="entry name" value="MANNOSE, PHOSPHOLIPASE, LECTIN RECEPTOR RELATED"/>
    <property type="match status" value="1"/>
</dbReference>
<name>A0A3B3CUV5_ORYME</name>
<reference evidence="4" key="1">
    <citation type="submission" date="2025-08" db="UniProtKB">
        <authorList>
            <consortium name="Ensembl"/>
        </authorList>
    </citation>
    <scope>IDENTIFICATION</scope>
</reference>
<feature type="domain" description="C-type lectin" evidence="3">
    <location>
        <begin position="50"/>
        <end position="167"/>
    </location>
</feature>
<evidence type="ECO:0000313" key="5">
    <source>
        <dbReference type="Proteomes" id="UP000261560"/>
    </source>
</evidence>
<dbReference type="KEGG" id="oml:112156175"/>
<sequence length="170" mass="19098">MGMLAVCVLVCAVMVQIKAAAVPHVKSKRMEATKGLEKHRGHCGRDWTLINNRCFRYMPAPKSWAQAERSCISMGATLASVHSIEEYHEIQSVTDTYGYKQTWIGGSDAQEERVWLWTDASAFGYTNWCPGEPNDLGGSQHCLQMNFSPEKCWDDAVCSDLLPYICARKM</sequence>
<dbReference type="STRING" id="30732.ENSOMEP00000021130"/>
<evidence type="ECO:0000259" key="3">
    <source>
        <dbReference type="PROSITE" id="PS50041"/>
    </source>
</evidence>